<feature type="transmembrane region" description="Helical" evidence="1">
    <location>
        <begin position="63"/>
        <end position="90"/>
    </location>
</feature>
<comment type="caution">
    <text evidence="3">The sequence shown here is derived from an EMBL/GenBank/DDBJ whole genome shotgun (WGS) entry which is preliminary data.</text>
</comment>
<evidence type="ECO:0000313" key="3">
    <source>
        <dbReference type="EMBL" id="KKU33279.1"/>
    </source>
</evidence>
<evidence type="ECO:0000313" key="4">
    <source>
        <dbReference type="Proteomes" id="UP000034794"/>
    </source>
</evidence>
<feature type="chain" id="PRO_5002539064" evidence="2">
    <location>
        <begin position="26"/>
        <end position="138"/>
    </location>
</feature>
<gene>
    <name evidence="3" type="ORF">UX47_C0005G0081</name>
</gene>
<name>A0A0G1PKC9_9BACT</name>
<sequence>MKYLFRLLAITLLFLALLSPTTANATSVGPINFASPQGSCGQDSVETALGCISTLADAGPNSFFASIIKIAVGLGGGLALILMLYGVFIVTTSAGIPDKLKEGQEVITSAISGLIFIILSVFLLNFIGINILSLPGLQ</sequence>
<keyword evidence="2" id="KW-0732">Signal</keyword>
<keyword evidence="1" id="KW-0472">Membrane</keyword>
<feature type="signal peptide" evidence="2">
    <location>
        <begin position="1"/>
        <end position="25"/>
    </location>
</feature>
<dbReference type="PATRIC" id="fig|1618381.3.peg.570"/>
<dbReference type="Proteomes" id="UP000034794">
    <property type="component" value="Unassembled WGS sequence"/>
</dbReference>
<feature type="transmembrane region" description="Helical" evidence="1">
    <location>
        <begin position="111"/>
        <end position="132"/>
    </location>
</feature>
<dbReference type="AlphaFoldDB" id="A0A0G1PKC9"/>
<accession>A0A0G1PKC9</accession>
<protein>
    <submittedName>
        <fullName evidence="3">Uncharacterized protein</fullName>
    </submittedName>
</protein>
<evidence type="ECO:0000256" key="2">
    <source>
        <dbReference type="SAM" id="SignalP"/>
    </source>
</evidence>
<organism evidence="3 4">
    <name type="scientific">Candidatus Collierbacteria bacterium GW2011_GWA2_46_26</name>
    <dbReference type="NCBI Taxonomy" id="1618381"/>
    <lineage>
        <taxon>Bacteria</taxon>
        <taxon>Candidatus Collieribacteriota</taxon>
    </lineage>
</organism>
<evidence type="ECO:0000256" key="1">
    <source>
        <dbReference type="SAM" id="Phobius"/>
    </source>
</evidence>
<proteinExistence type="predicted"/>
<keyword evidence="1" id="KW-1133">Transmembrane helix</keyword>
<reference evidence="3 4" key="1">
    <citation type="journal article" date="2015" name="Nature">
        <title>rRNA introns, odd ribosomes, and small enigmatic genomes across a large radiation of phyla.</title>
        <authorList>
            <person name="Brown C.T."/>
            <person name="Hug L.A."/>
            <person name="Thomas B.C."/>
            <person name="Sharon I."/>
            <person name="Castelle C.J."/>
            <person name="Singh A."/>
            <person name="Wilkins M.J."/>
            <person name="Williams K.H."/>
            <person name="Banfield J.F."/>
        </authorList>
    </citation>
    <scope>NUCLEOTIDE SEQUENCE [LARGE SCALE GENOMIC DNA]</scope>
</reference>
<keyword evidence="1" id="KW-0812">Transmembrane</keyword>
<dbReference type="EMBL" id="LCMI01000005">
    <property type="protein sequence ID" value="KKU33279.1"/>
    <property type="molecule type" value="Genomic_DNA"/>
</dbReference>